<comment type="caution">
    <text evidence="1">The sequence shown here is derived from an EMBL/GenBank/DDBJ whole genome shotgun (WGS) entry which is preliminary data.</text>
</comment>
<proteinExistence type="predicted"/>
<name>A0A9P6KPM5_9PLEO</name>
<dbReference type="EMBL" id="WJXW01000007">
    <property type="protein sequence ID" value="KAF9734858.1"/>
    <property type="molecule type" value="Genomic_DNA"/>
</dbReference>
<keyword evidence="2" id="KW-1185">Reference proteome</keyword>
<organism evidence="1 2">
    <name type="scientific">Paraphaeosphaeria minitans</name>
    <dbReference type="NCBI Taxonomy" id="565426"/>
    <lineage>
        <taxon>Eukaryota</taxon>
        <taxon>Fungi</taxon>
        <taxon>Dikarya</taxon>
        <taxon>Ascomycota</taxon>
        <taxon>Pezizomycotina</taxon>
        <taxon>Dothideomycetes</taxon>
        <taxon>Pleosporomycetidae</taxon>
        <taxon>Pleosporales</taxon>
        <taxon>Massarineae</taxon>
        <taxon>Didymosphaeriaceae</taxon>
        <taxon>Paraphaeosphaeria</taxon>
    </lineage>
</organism>
<evidence type="ECO:0000313" key="1">
    <source>
        <dbReference type="EMBL" id="KAF9734858.1"/>
    </source>
</evidence>
<evidence type="ECO:0000313" key="2">
    <source>
        <dbReference type="Proteomes" id="UP000756921"/>
    </source>
</evidence>
<sequence length="524" mass="56349">MPDDGKDTKSCETSSKFPTCTSTFKVTKTVYPNESSTKTTTQTTTSCYTITACTGSSSTKSTTTTTTTTVGYDCDKGCDGVCTLAAKKRSLAPTDTGIPLASPTRSPFSDSIRYLDPYVLQSDLFGTPDYSGTEVNLTRHVVKRDVLPEGTDPDRDDFYKKLSETATKLNIDNEDFGETSVLAGAPNGQDMQVMMEGLQGCLGIFVVSHNGFFMSHTWQKQTLLDNPQADKLFQSDVIDLFANLLGQGSDSALYGDARVFVMAATASLENGMDADPSSLFNSQDSHAYAAKVDTVIELLKEKFNQDPVVFNYKRQIAKITRGAWGKAAMLYSPDHSGSAIWQVYLQGKKYEYTFPNVELQIWRLHADGGASGFGALNVIQTVKVGTVIDACKHELGDDAAHAGVTDSEQVKKGSTNIDVGVTAIDGGTTSPQTFRIVDPSNESKILYDNCVFKGTGEYKPIGESSQAGYGFVAGTVTCDGGFSRRCSRPKSLIATTCGGPSPSSCGTLGETCDIFYQQLAVCRI</sequence>
<gene>
    <name evidence="1" type="ORF">PMIN01_07761</name>
</gene>
<protein>
    <submittedName>
        <fullName evidence="1">Uncharacterized protein</fullName>
    </submittedName>
</protein>
<dbReference type="OrthoDB" id="3796139at2759"/>
<accession>A0A9P6KPM5</accession>
<reference evidence="1" key="1">
    <citation type="journal article" date="2020" name="Mol. Plant Microbe Interact.">
        <title>Genome Sequence of the Biocontrol Agent Coniothyrium minitans strain Conio (IMI 134523).</title>
        <authorList>
            <person name="Patel D."/>
            <person name="Shittu T.A."/>
            <person name="Baroncelli R."/>
            <person name="Muthumeenakshi S."/>
            <person name="Osborne T.H."/>
            <person name="Janganan T.K."/>
            <person name="Sreenivasaprasad S."/>
        </authorList>
    </citation>
    <scope>NUCLEOTIDE SEQUENCE</scope>
    <source>
        <strain evidence="1">Conio</strain>
    </source>
</reference>
<dbReference type="Proteomes" id="UP000756921">
    <property type="component" value="Unassembled WGS sequence"/>
</dbReference>
<dbReference type="AlphaFoldDB" id="A0A9P6KPM5"/>